<accession>A0A368RTJ3</accession>
<gene>
    <name evidence="2" type="ORF">SETIT_7G086900v2</name>
</gene>
<proteinExistence type="predicted"/>
<feature type="compositionally biased region" description="Gly residues" evidence="1">
    <location>
        <begin position="136"/>
        <end position="145"/>
    </location>
</feature>
<reference evidence="2" key="1">
    <citation type="journal article" date="2012" name="Nat. Biotechnol.">
        <title>Reference genome sequence of the model plant Setaria.</title>
        <authorList>
            <person name="Bennetzen J.L."/>
            <person name="Schmutz J."/>
            <person name="Wang H."/>
            <person name="Percifield R."/>
            <person name="Hawkins J."/>
            <person name="Pontaroli A.C."/>
            <person name="Estep M."/>
            <person name="Feng L."/>
            <person name="Vaughn J.N."/>
            <person name="Grimwood J."/>
            <person name="Jenkins J."/>
            <person name="Barry K."/>
            <person name="Lindquist E."/>
            <person name="Hellsten U."/>
            <person name="Deshpande S."/>
            <person name="Wang X."/>
            <person name="Wu X."/>
            <person name="Mitros T."/>
            <person name="Triplett J."/>
            <person name="Yang X."/>
            <person name="Ye C.Y."/>
            <person name="Mauro-Herrera M."/>
            <person name="Wang L."/>
            <person name="Li P."/>
            <person name="Sharma M."/>
            <person name="Sharma R."/>
            <person name="Ronald P.C."/>
            <person name="Panaud O."/>
            <person name="Kellogg E.A."/>
            <person name="Brutnell T.P."/>
            <person name="Doust A.N."/>
            <person name="Tuskan G.A."/>
            <person name="Rokhsar D."/>
            <person name="Devos K.M."/>
        </authorList>
    </citation>
    <scope>NUCLEOTIDE SEQUENCE [LARGE SCALE GENOMIC DNA]</scope>
    <source>
        <strain evidence="2">Yugu1</strain>
    </source>
</reference>
<sequence length="195" mass="19229">MDVEPSRGGPVGRGSRSGDSPPPSGREFGGKQEGRVGRGAAGEEAGGRRSPTPADGCDGAAAATTFAGGVGTGRSSGSGVGSGGRRRGGASGRRRQGSGRAVWGSGASATATPSFRSTGRWSASEGGVEGEQAAAGVGGAGGQSGAPGPARWRRPPSGARGDGPHRSRRRPRSRIRPRLTPPLARGGAPKVRAPF</sequence>
<organism evidence="2">
    <name type="scientific">Setaria italica</name>
    <name type="common">Foxtail millet</name>
    <name type="synonym">Panicum italicum</name>
    <dbReference type="NCBI Taxonomy" id="4555"/>
    <lineage>
        <taxon>Eukaryota</taxon>
        <taxon>Viridiplantae</taxon>
        <taxon>Streptophyta</taxon>
        <taxon>Embryophyta</taxon>
        <taxon>Tracheophyta</taxon>
        <taxon>Spermatophyta</taxon>
        <taxon>Magnoliopsida</taxon>
        <taxon>Liliopsida</taxon>
        <taxon>Poales</taxon>
        <taxon>Poaceae</taxon>
        <taxon>PACMAD clade</taxon>
        <taxon>Panicoideae</taxon>
        <taxon>Panicodae</taxon>
        <taxon>Paniceae</taxon>
        <taxon>Cenchrinae</taxon>
        <taxon>Setaria</taxon>
    </lineage>
</organism>
<evidence type="ECO:0000256" key="1">
    <source>
        <dbReference type="SAM" id="MobiDB-lite"/>
    </source>
</evidence>
<reference evidence="2" key="2">
    <citation type="submission" date="2015-07" db="EMBL/GenBank/DDBJ databases">
        <authorList>
            <person name="Noorani M."/>
        </authorList>
    </citation>
    <scope>NUCLEOTIDE SEQUENCE</scope>
    <source>
        <strain evidence="2">Yugu1</strain>
    </source>
</reference>
<dbReference type="EMBL" id="CM003534">
    <property type="protein sequence ID" value="RCV33479.1"/>
    <property type="molecule type" value="Genomic_DNA"/>
</dbReference>
<dbReference type="AlphaFoldDB" id="A0A368RTJ3"/>
<feature type="compositionally biased region" description="Low complexity" evidence="1">
    <location>
        <begin position="122"/>
        <end position="135"/>
    </location>
</feature>
<evidence type="ECO:0000313" key="2">
    <source>
        <dbReference type="EMBL" id="RCV33479.1"/>
    </source>
</evidence>
<feature type="region of interest" description="Disordered" evidence="1">
    <location>
        <begin position="1"/>
        <end position="195"/>
    </location>
</feature>
<feature type="compositionally biased region" description="Low complexity" evidence="1">
    <location>
        <begin position="48"/>
        <end position="67"/>
    </location>
</feature>
<feature type="compositionally biased region" description="Polar residues" evidence="1">
    <location>
        <begin position="107"/>
        <end position="121"/>
    </location>
</feature>
<feature type="compositionally biased region" description="Gly residues" evidence="1">
    <location>
        <begin position="68"/>
        <end position="83"/>
    </location>
</feature>
<feature type="compositionally biased region" description="Basic residues" evidence="1">
    <location>
        <begin position="84"/>
        <end position="97"/>
    </location>
</feature>
<protein>
    <submittedName>
        <fullName evidence="2">Uncharacterized protein</fullName>
    </submittedName>
</protein>
<name>A0A368RTJ3_SETIT</name>
<feature type="compositionally biased region" description="Basic residues" evidence="1">
    <location>
        <begin position="166"/>
        <end position="177"/>
    </location>
</feature>
<feature type="compositionally biased region" description="Low complexity" evidence="1">
    <location>
        <begin position="146"/>
        <end position="159"/>
    </location>
</feature>